<evidence type="ECO:0000256" key="16">
    <source>
        <dbReference type="ARBA" id="ARBA00023145"/>
    </source>
</evidence>
<dbReference type="Proteomes" id="UP001597044">
    <property type="component" value="Unassembled WGS sequence"/>
</dbReference>
<evidence type="ECO:0000256" key="20">
    <source>
        <dbReference type="ARBA" id="ARBA00033328"/>
    </source>
</evidence>
<dbReference type="Gene3D" id="3.40.630.10">
    <property type="entry name" value="Zn peptidases"/>
    <property type="match status" value="1"/>
</dbReference>
<evidence type="ECO:0000256" key="15">
    <source>
        <dbReference type="ARBA" id="ARBA00023049"/>
    </source>
</evidence>
<keyword evidence="15" id="KW-0482">Metalloprotease</keyword>
<dbReference type="EMBL" id="JBHTIT010000001">
    <property type="protein sequence ID" value="MFD0949943.1"/>
    <property type="molecule type" value="Genomic_DNA"/>
</dbReference>
<dbReference type="Gene3D" id="3.50.30.30">
    <property type="match status" value="1"/>
</dbReference>
<feature type="domain" description="Peptidase M28" evidence="22">
    <location>
        <begin position="296"/>
        <end position="499"/>
    </location>
</feature>
<dbReference type="RefSeq" id="WP_379070145.1">
    <property type="nucleotide sequence ID" value="NZ_JBHTIT010000001.1"/>
</dbReference>
<reference evidence="24" key="1">
    <citation type="journal article" date="2019" name="Int. J. Syst. Evol. Microbiol.">
        <title>The Global Catalogue of Microorganisms (GCM) 10K type strain sequencing project: providing services to taxonomists for standard genome sequencing and annotation.</title>
        <authorList>
            <consortium name="The Broad Institute Genomics Platform"/>
            <consortium name="The Broad Institute Genome Sequencing Center for Infectious Disease"/>
            <person name="Wu L."/>
            <person name="Ma J."/>
        </authorList>
    </citation>
    <scope>NUCLEOTIDE SEQUENCE [LARGE SCALE GENOMIC DNA]</scope>
    <source>
        <strain evidence="24">CCUG 63419</strain>
    </source>
</reference>
<gene>
    <name evidence="23" type="ORF">ACFQ0F_05995</name>
</gene>
<evidence type="ECO:0000313" key="23">
    <source>
        <dbReference type="EMBL" id="MFD0949943.1"/>
    </source>
</evidence>
<evidence type="ECO:0000256" key="11">
    <source>
        <dbReference type="ARBA" id="ARBA00022801"/>
    </source>
</evidence>
<keyword evidence="7" id="KW-0121">Carboxypeptidase</keyword>
<comment type="subcellular location">
    <subcellularLocation>
        <location evidence="1">Endoplasmic reticulum</location>
    </subcellularLocation>
    <subcellularLocation>
        <location evidence="3">Golgi apparatus</location>
    </subcellularLocation>
    <subcellularLocation>
        <location evidence="2">Lysosome</location>
    </subcellularLocation>
    <subcellularLocation>
        <location evidence="4">Secreted</location>
    </subcellularLocation>
</comment>
<evidence type="ECO:0000256" key="21">
    <source>
        <dbReference type="SAM" id="SignalP"/>
    </source>
</evidence>
<comment type="subunit">
    <text evidence="19">Homodimer. The monomeric form is inactive while the homodimer is active.</text>
</comment>
<accession>A0ABW3HEW1</accession>
<dbReference type="InterPro" id="IPR039866">
    <property type="entry name" value="CPQ"/>
</dbReference>
<evidence type="ECO:0000256" key="8">
    <source>
        <dbReference type="ARBA" id="ARBA00022670"/>
    </source>
</evidence>
<evidence type="ECO:0000256" key="10">
    <source>
        <dbReference type="ARBA" id="ARBA00022729"/>
    </source>
</evidence>
<dbReference type="PANTHER" id="PTHR12053:SF3">
    <property type="entry name" value="CARBOXYPEPTIDASE Q"/>
    <property type="match status" value="1"/>
</dbReference>
<evidence type="ECO:0000256" key="13">
    <source>
        <dbReference type="ARBA" id="ARBA00022833"/>
    </source>
</evidence>
<evidence type="ECO:0000256" key="17">
    <source>
        <dbReference type="ARBA" id="ARBA00023180"/>
    </source>
</evidence>
<keyword evidence="13" id="KW-0862">Zinc</keyword>
<keyword evidence="6" id="KW-0964">Secreted</keyword>
<keyword evidence="24" id="KW-1185">Reference proteome</keyword>
<keyword evidence="14" id="KW-0333">Golgi apparatus</keyword>
<evidence type="ECO:0000256" key="3">
    <source>
        <dbReference type="ARBA" id="ARBA00004555"/>
    </source>
</evidence>
<evidence type="ECO:0000256" key="7">
    <source>
        <dbReference type="ARBA" id="ARBA00022645"/>
    </source>
</evidence>
<evidence type="ECO:0000256" key="4">
    <source>
        <dbReference type="ARBA" id="ARBA00004613"/>
    </source>
</evidence>
<evidence type="ECO:0000256" key="18">
    <source>
        <dbReference type="ARBA" id="ARBA00023228"/>
    </source>
</evidence>
<dbReference type="InterPro" id="IPR007484">
    <property type="entry name" value="Peptidase_M28"/>
</dbReference>
<evidence type="ECO:0000259" key="22">
    <source>
        <dbReference type="Pfam" id="PF04389"/>
    </source>
</evidence>
<keyword evidence="12" id="KW-0256">Endoplasmic reticulum</keyword>
<evidence type="ECO:0000256" key="5">
    <source>
        <dbReference type="ARBA" id="ARBA00014116"/>
    </source>
</evidence>
<organism evidence="23 24">
    <name type="scientific">Paraperlucidibaca wandonensis</name>
    <dbReference type="NCBI Taxonomy" id="1268273"/>
    <lineage>
        <taxon>Bacteria</taxon>
        <taxon>Pseudomonadati</taxon>
        <taxon>Pseudomonadota</taxon>
        <taxon>Gammaproteobacteria</taxon>
        <taxon>Moraxellales</taxon>
        <taxon>Moraxellaceae</taxon>
        <taxon>Paraperlucidibaca</taxon>
    </lineage>
</organism>
<evidence type="ECO:0000313" key="24">
    <source>
        <dbReference type="Proteomes" id="UP001597044"/>
    </source>
</evidence>
<keyword evidence="9" id="KW-0479">Metal-binding</keyword>
<evidence type="ECO:0000256" key="14">
    <source>
        <dbReference type="ARBA" id="ARBA00023034"/>
    </source>
</evidence>
<name>A0ABW3HEW1_9GAMM</name>
<evidence type="ECO:0000256" key="1">
    <source>
        <dbReference type="ARBA" id="ARBA00004240"/>
    </source>
</evidence>
<sequence length="526" mass="57367">MFKKLLLPASLILASLVGCFGGDDSSKKTSSSVSAPNVAKACDKDDSPEARGIPSENRIYAWIEDLVNVGYRRTGTPEGYAAAAYVKCQFEKIGLDDVHYEYATSWGWSADKTSLSLGDKPVDAFPSAFSFITPSEPSVFTTGANGLKAEMVDIGLGTPLEQQLKGVKGKIVLFDLKFLLPTAGLAPFMEFYWDPTLSVIDSDLSLLVANPFITTYSTVLDAAMDAGAVGFVGVLADYFDSNNYYNEFYRRSEVTIPGFWITAKEGARLRQQLKLGKQEAKIVFEGSRKAVESRSVVGILTGKSKETIMVQSHHDSVFNGAVEDGSGVAAVLAQAQHYASQPKESREKTMLFVTFDTHFTGYQSHMAFIDKYIKDKDSPYKIVANITLEHIAKQGIIGADGKLEVRDQSEIRGIMNNMGLPMKAVMMNTIVKHDLRRMALLQANVLCTAGGMPTDASFVCREGIPTASLISGPIYLYDKADTLDKIDRKQLVPITEAFIDIIDAIDLMPSALIGLLPIPIVNPVEI</sequence>
<dbReference type="PANTHER" id="PTHR12053">
    <property type="entry name" value="PROTEASE FAMILY M28 PLASMA GLUTAMATE CARBOXYPEPTIDASE-RELATED"/>
    <property type="match status" value="1"/>
</dbReference>
<keyword evidence="18" id="KW-0458">Lysosome</keyword>
<dbReference type="Pfam" id="PF04389">
    <property type="entry name" value="Peptidase_M28"/>
    <property type="match status" value="1"/>
</dbReference>
<feature type="signal peptide" evidence="21">
    <location>
        <begin position="1"/>
        <end position="20"/>
    </location>
</feature>
<evidence type="ECO:0000256" key="9">
    <source>
        <dbReference type="ARBA" id="ARBA00022723"/>
    </source>
</evidence>
<evidence type="ECO:0000256" key="2">
    <source>
        <dbReference type="ARBA" id="ARBA00004371"/>
    </source>
</evidence>
<dbReference type="PROSITE" id="PS51257">
    <property type="entry name" value="PROKAR_LIPOPROTEIN"/>
    <property type="match status" value="1"/>
</dbReference>
<keyword evidence="10 21" id="KW-0732">Signal</keyword>
<keyword evidence="16" id="KW-0865">Zymogen</keyword>
<comment type="caution">
    <text evidence="23">The sequence shown here is derived from an EMBL/GenBank/DDBJ whole genome shotgun (WGS) entry which is preliminary data.</text>
</comment>
<keyword evidence="17" id="KW-0325">Glycoprotein</keyword>
<protein>
    <recommendedName>
        <fullName evidence="5">Carboxypeptidase Q</fullName>
    </recommendedName>
    <alternativeName>
        <fullName evidence="20">Plasma glutamate carboxypeptidase</fullName>
    </alternativeName>
</protein>
<evidence type="ECO:0000256" key="12">
    <source>
        <dbReference type="ARBA" id="ARBA00022824"/>
    </source>
</evidence>
<keyword evidence="8" id="KW-0645">Protease</keyword>
<dbReference type="SUPFAM" id="SSF53187">
    <property type="entry name" value="Zn-dependent exopeptidases"/>
    <property type="match status" value="1"/>
</dbReference>
<evidence type="ECO:0000256" key="6">
    <source>
        <dbReference type="ARBA" id="ARBA00022525"/>
    </source>
</evidence>
<feature type="chain" id="PRO_5046793457" description="Carboxypeptidase Q" evidence="21">
    <location>
        <begin position="21"/>
        <end position="526"/>
    </location>
</feature>
<keyword evidence="11" id="KW-0378">Hydrolase</keyword>
<evidence type="ECO:0000256" key="19">
    <source>
        <dbReference type="ARBA" id="ARBA00025833"/>
    </source>
</evidence>
<proteinExistence type="predicted"/>